<evidence type="ECO:0000313" key="2">
    <source>
        <dbReference type="EMBL" id="ORA40618.1"/>
    </source>
</evidence>
<evidence type="ECO:0000256" key="1">
    <source>
        <dbReference type="SAM" id="MobiDB-lite"/>
    </source>
</evidence>
<protein>
    <submittedName>
        <fullName evidence="2">Uncharacterized protein</fullName>
    </submittedName>
</protein>
<organism evidence="2 3">
    <name type="scientific">Mycobacterium branderi</name>
    <dbReference type="NCBI Taxonomy" id="43348"/>
    <lineage>
        <taxon>Bacteria</taxon>
        <taxon>Bacillati</taxon>
        <taxon>Actinomycetota</taxon>
        <taxon>Actinomycetes</taxon>
        <taxon>Mycobacteriales</taxon>
        <taxon>Mycobacteriaceae</taxon>
        <taxon>Mycobacterium</taxon>
    </lineage>
</organism>
<dbReference type="EMBL" id="MVHM01000001">
    <property type="protein sequence ID" value="ORA40618.1"/>
    <property type="molecule type" value="Genomic_DNA"/>
</dbReference>
<dbReference type="AlphaFoldDB" id="A0AA91LZM5"/>
<sequence>MAAYSLISSPAMDYRITQDDRSRFKRCRRQWDFASPHRRDLEPVGVVDAALPAALTDALAVYYYPGTWDWPHEVKQSLVHKAAKRALEDACAPEQLPTATMVLDTYDAWARTVDNFAPIKIDHEVQGLVPDPRDPDRGLVTADGSPVIYTCRIDLLAVDAADEYWVVRHQIVEEWQELESLIRDEAAVAGCWAWEREYLGMEIVGTIHNEVRVSGALDPPAADRSGAPNRVRQSEASGGGRAIPQHRRMSARAARADETDRVRQCTAGLLRRTHIRRSRAEIGAVGMLIGAEAVDMTSDPAIYPTFAAHCLTCEFSGPCLAQSEGIDPEPLLAQRFRRHATDERRKPRLGQSTWGFGRGAAPPTW</sequence>
<feature type="region of interest" description="Disordered" evidence="1">
    <location>
        <begin position="339"/>
        <end position="365"/>
    </location>
</feature>
<name>A0AA91LZM5_9MYCO</name>
<feature type="region of interest" description="Disordered" evidence="1">
    <location>
        <begin position="216"/>
        <end position="257"/>
    </location>
</feature>
<evidence type="ECO:0000313" key="3">
    <source>
        <dbReference type="Proteomes" id="UP000192441"/>
    </source>
</evidence>
<accession>A0AA91LZM5</accession>
<dbReference type="Proteomes" id="UP000192441">
    <property type="component" value="Unassembled WGS sequence"/>
</dbReference>
<gene>
    <name evidence="2" type="ORF">BST20_00105</name>
</gene>
<comment type="caution">
    <text evidence="2">The sequence shown here is derived from an EMBL/GenBank/DDBJ whole genome shotgun (WGS) entry which is preliminary data.</text>
</comment>
<proteinExistence type="predicted"/>
<dbReference type="RefSeq" id="WP_083129399.1">
    <property type="nucleotide sequence ID" value="NZ_AP022606.1"/>
</dbReference>
<reference evidence="2 3" key="1">
    <citation type="submission" date="2016-12" db="EMBL/GenBank/DDBJ databases">
        <title>The new phylogeny of genus Mycobacterium.</title>
        <authorList>
            <person name="Tortoli E."/>
            <person name="Trovato A."/>
            <person name="Cirillo D.M."/>
        </authorList>
    </citation>
    <scope>NUCLEOTIDE SEQUENCE [LARGE SCALE GENOMIC DNA]</scope>
    <source>
        <strain evidence="2 3">DSM 44624</strain>
    </source>
</reference>